<reference evidence="4" key="1">
    <citation type="submission" date="2021-03" db="EMBL/GenBank/DDBJ databases">
        <title>Alkalibacter marinus sp. nov., isolated from tidal flat sediment.</title>
        <authorList>
            <person name="Namirimu T."/>
            <person name="Yang J.-A."/>
            <person name="Yang S.-H."/>
            <person name="Kim Y.-J."/>
            <person name="Kwon K.K."/>
        </authorList>
    </citation>
    <scope>NUCLEOTIDE SEQUENCE</scope>
    <source>
        <strain evidence="4">ES005</strain>
    </source>
</reference>
<accession>A0A974XHG7</accession>
<dbReference type="EMBL" id="CP071444">
    <property type="protein sequence ID" value="QSX08820.1"/>
    <property type="molecule type" value="Genomic_DNA"/>
</dbReference>
<dbReference type="InterPro" id="IPR021744">
    <property type="entry name" value="CbiG_N"/>
</dbReference>
<dbReference type="Gene3D" id="3.30.420.180">
    <property type="entry name" value="CobE/GbiG C-terminal domain"/>
    <property type="match status" value="1"/>
</dbReference>
<evidence type="ECO:0000313" key="5">
    <source>
        <dbReference type="Proteomes" id="UP000663499"/>
    </source>
</evidence>
<dbReference type="GO" id="GO:0009236">
    <property type="term" value="P:cobalamin biosynthetic process"/>
    <property type="evidence" value="ECO:0007669"/>
    <property type="project" value="InterPro"/>
</dbReference>
<dbReference type="PANTHER" id="PTHR37477:SF1">
    <property type="entry name" value="COBALT-PRECORRIN-5A HYDROLASE"/>
    <property type="match status" value="1"/>
</dbReference>
<dbReference type="SUPFAM" id="SSF159664">
    <property type="entry name" value="CobE/GbiG C-terminal domain-like"/>
    <property type="match status" value="1"/>
</dbReference>
<name>A0A974XHG7_9FIRM</name>
<dbReference type="Gene3D" id="3.40.50.11220">
    <property type="match status" value="1"/>
</dbReference>
<dbReference type="Pfam" id="PF11761">
    <property type="entry name" value="CbiG_mid"/>
    <property type="match status" value="1"/>
</dbReference>
<dbReference type="InterPro" id="IPR002750">
    <property type="entry name" value="CobE/GbiG_C"/>
</dbReference>
<dbReference type="InterPro" id="IPR052553">
    <property type="entry name" value="CbiG_hydrolase"/>
</dbReference>
<proteinExistence type="predicted"/>
<evidence type="ECO:0000259" key="2">
    <source>
        <dbReference type="Pfam" id="PF11760"/>
    </source>
</evidence>
<dbReference type="KEGG" id="alka:J0B03_01675"/>
<dbReference type="InterPro" id="IPR036518">
    <property type="entry name" value="CobE/GbiG_C_sf"/>
</dbReference>
<dbReference type="InterPro" id="IPR038029">
    <property type="entry name" value="GbiG_N_sf"/>
</dbReference>
<evidence type="ECO:0000259" key="1">
    <source>
        <dbReference type="Pfam" id="PF01890"/>
    </source>
</evidence>
<dbReference type="RefSeq" id="WP_207300161.1">
    <property type="nucleotide sequence ID" value="NZ_CP071444.1"/>
</dbReference>
<evidence type="ECO:0000313" key="4">
    <source>
        <dbReference type="EMBL" id="QSX08820.1"/>
    </source>
</evidence>
<sequence length="341" mass="37270">MIKDHSLGVMALTKKGCALARRVENLVPDRPVTLYLPEKWTLGTEVGYSFFRETVEKALSSHAGVLFIMATGIVVRSIAPMLDSKDKDPAVLVMDEGGVHVISLLSGHLGGANDLARKLGRWLGAQPVITTASDVSDKHAVDVLALKYDLILKDLEGAKVITSLFVNDEPVKVVDPFGYMNKETFPSCQEPKGILVVSSQRNITMDLPFVQLIPKDLVVGLGCRKDIPFETIKRALLETFEENNLDLDGLALMATVDIKAEEAGILETVQWLDITLVVLSRDQLARTEEKFVQSSFVKKTIGTGAVAEPCGYIASKNGTLLVPKTIKDGVTLSIWRRKTNV</sequence>
<organism evidence="4 5">
    <name type="scientific">Alkalibacter rhizosphaerae</name>
    <dbReference type="NCBI Taxonomy" id="2815577"/>
    <lineage>
        <taxon>Bacteria</taxon>
        <taxon>Bacillati</taxon>
        <taxon>Bacillota</taxon>
        <taxon>Clostridia</taxon>
        <taxon>Eubacteriales</taxon>
        <taxon>Eubacteriaceae</taxon>
        <taxon>Alkalibacter</taxon>
    </lineage>
</organism>
<dbReference type="Pfam" id="PF11760">
    <property type="entry name" value="CbiG_N"/>
    <property type="match status" value="1"/>
</dbReference>
<keyword evidence="5" id="KW-1185">Reference proteome</keyword>
<dbReference type="GO" id="GO:0016787">
    <property type="term" value="F:hydrolase activity"/>
    <property type="evidence" value="ECO:0007669"/>
    <property type="project" value="UniProtKB-KW"/>
</dbReference>
<dbReference type="PANTHER" id="PTHR37477">
    <property type="entry name" value="COBALT-PRECORRIN-5A HYDROLASE"/>
    <property type="match status" value="1"/>
</dbReference>
<protein>
    <submittedName>
        <fullName evidence="4">Cobalt-precorrin 5A hydrolase</fullName>
    </submittedName>
</protein>
<dbReference type="Proteomes" id="UP000663499">
    <property type="component" value="Chromosome"/>
</dbReference>
<evidence type="ECO:0000259" key="3">
    <source>
        <dbReference type="Pfam" id="PF11761"/>
    </source>
</evidence>
<feature type="domain" description="Cobalamin synthesis G N-terminal" evidence="2">
    <location>
        <begin position="54"/>
        <end position="134"/>
    </location>
</feature>
<dbReference type="InterPro" id="IPR021745">
    <property type="entry name" value="CbiG_mid"/>
</dbReference>
<dbReference type="SUPFAM" id="SSF159672">
    <property type="entry name" value="CbiG N-terminal domain-like"/>
    <property type="match status" value="1"/>
</dbReference>
<keyword evidence="4" id="KW-0378">Hydrolase</keyword>
<gene>
    <name evidence="4" type="ORF">J0B03_01675</name>
</gene>
<feature type="domain" description="CobE/GbiG C-terminal" evidence="1">
    <location>
        <begin position="217"/>
        <end position="334"/>
    </location>
</feature>
<feature type="domain" description="Cobalamin biosynthesis central region" evidence="3">
    <location>
        <begin position="140"/>
        <end position="201"/>
    </location>
</feature>
<dbReference type="AlphaFoldDB" id="A0A974XHG7"/>
<dbReference type="Pfam" id="PF01890">
    <property type="entry name" value="CbiG_C"/>
    <property type="match status" value="1"/>
</dbReference>